<evidence type="ECO:0000313" key="7">
    <source>
        <dbReference type="EMBL" id="CAB4982699.1"/>
    </source>
</evidence>
<dbReference type="PANTHER" id="PTHR42879">
    <property type="entry name" value="3-OXOACYL-(ACYL-CARRIER-PROTEIN) REDUCTASE"/>
    <property type="match status" value="1"/>
</dbReference>
<dbReference type="EMBL" id="CAFBIY010000015">
    <property type="protein sequence ID" value="CAB4847225.1"/>
    <property type="molecule type" value="Genomic_DNA"/>
</dbReference>
<dbReference type="Gene3D" id="3.40.50.720">
    <property type="entry name" value="NAD(P)-binding Rossmann-like Domain"/>
    <property type="match status" value="1"/>
</dbReference>
<dbReference type="AlphaFoldDB" id="A0A6J6Z471"/>
<dbReference type="EMBL" id="CAESGF010000022">
    <property type="protein sequence ID" value="CAB4365006.1"/>
    <property type="molecule type" value="Genomic_DNA"/>
</dbReference>
<dbReference type="CDD" id="cd05233">
    <property type="entry name" value="SDR_c"/>
    <property type="match status" value="1"/>
</dbReference>
<dbReference type="PANTHER" id="PTHR42879:SF2">
    <property type="entry name" value="3-OXOACYL-[ACYL-CARRIER-PROTEIN] REDUCTASE FABG"/>
    <property type="match status" value="1"/>
</dbReference>
<dbReference type="EMBL" id="CAEZYF010000021">
    <property type="protein sequence ID" value="CAB4737754.1"/>
    <property type="molecule type" value="Genomic_DNA"/>
</dbReference>
<dbReference type="Pfam" id="PF13561">
    <property type="entry name" value="adh_short_C2"/>
    <property type="match status" value="1"/>
</dbReference>
<evidence type="ECO:0000313" key="4">
    <source>
        <dbReference type="EMBL" id="CAB4814346.1"/>
    </source>
</evidence>
<dbReference type="EMBL" id="CAFBOL010000016">
    <property type="protein sequence ID" value="CAB4982699.1"/>
    <property type="molecule type" value="Genomic_DNA"/>
</dbReference>
<dbReference type="InterPro" id="IPR036291">
    <property type="entry name" value="NAD(P)-bd_dom_sf"/>
</dbReference>
<sequence>MSAANWWAERSDLDGRVAVLTGGAGGLGEMMTLDLQANGCKVAVVDRDTEAIDTLTAELTRRGADFIVHVGDAREPEVLDTLFAAVTERWARLDILVNVVGGTFKAPFEGSTPKAWDTLLRTNLMHVLHATSRSIPAIKAGGRGGSIINITTIEGYRGAPNFAVYSAAKAAVAQFSRSLSLELAADGIRVNCVAPDLAPTPGMKKISAGVENSMNYPLGQQVAIPMGRAGTMTDISDVVVFLASGLSKYITGSTLHPDGGTFTSSGWFNWPGSGYDNTLPMDVMHYLEQRDA</sequence>
<accession>A0A6J6Z471</accession>
<evidence type="ECO:0000313" key="6">
    <source>
        <dbReference type="EMBL" id="CAB4948135.1"/>
    </source>
</evidence>
<dbReference type="EMBL" id="CAFBMT010000019">
    <property type="protein sequence ID" value="CAB4948135.1"/>
    <property type="molecule type" value="Genomic_DNA"/>
</dbReference>
<dbReference type="FunFam" id="3.40.50.720:FF:000084">
    <property type="entry name" value="Short-chain dehydrogenase reductase"/>
    <property type="match status" value="1"/>
</dbReference>
<gene>
    <name evidence="3" type="ORF">UFOPK2656_02668</name>
    <name evidence="4" type="ORF">UFOPK3099_00957</name>
    <name evidence="5" type="ORF">UFOPK3267_00435</name>
    <name evidence="6" type="ORF">UFOPK3651_02662</name>
    <name evidence="7" type="ORF">UFOPK3931_00908</name>
    <name evidence="2" type="ORF">UFOPK4189_02765</name>
</gene>
<evidence type="ECO:0000313" key="5">
    <source>
        <dbReference type="EMBL" id="CAB4847225.1"/>
    </source>
</evidence>
<dbReference type="SUPFAM" id="SSF51735">
    <property type="entry name" value="NAD(P)-binding Rossmann-fold domains"/>
    <property type="match status" value="1"/>
</dbReference>
<organism evidence="4">
    <name type="scientific">freshwater metagenome</name>
    <dbReference type="NCBI Taxonomy" id="449393"/>
    <lineage>
        <taxon>unclassified sequences</taxon>
        <taxon>metagenomes</taxon>
        <taxon>ecological metagenomes</taxon>
    </lineage>
</organism>
<evidence type="ECO:0000256" key="1">
    <source>
        <dbReference type="ARBA" id="ARBA00006484"/>
    </source>
</evidence>
<dbReference type="PRINTS" id="PR00080">
    <property type="entry name" value="SDRFAMILY"/>
</dbReference>
<proteinExistence type="inferred from homology"/>
<dbReference type="PRINTS" id="PR00081">
    <property type="entry name" value="GDHRDH"/>
</dbReference>
<evidence type="ECO:0000313" key="3">
    <source>
        <dbReference type="EMBL" id="CAB4737754.1"/>
    </source>
</evidence>
<reference evidence="4" key="1">
    <citation type="submission" date="2020-05" db="EMBL/GenBank/DDBJ databases">
        <authorList>
            <person name="Chiriac C."/>
            <person name="Salcher M."/>
            <person name="Ghai R."/>
            <person name="Kavagutti S V."/>
        </authorList>
    </citation>
    <scope>NUCLEOTIDE SEQUENCE</scope>
</reference>
<dbReference type="InterPro" id="IPR050259">
    <property type="entry name" value="SDR"/>
</dbReference>
<dbReference type="EMBL" id="CAFAAV010000056">
    <property type="protein sequence ID" value="CAB4814346.1"/>
    <property type="molecule type" value="Genomic_DNA"/>
</dbReference>
<comment type="similarity">
    <text evidence="1">Belongs to the short-chain dehydrogenases/reductases (SDR) family.</text>
</comment>
<name>A0A6J6Z471_9ZZZZ</name>
<evidence type="ECO:0000313" key="2">
    <source>
        <dbReference type="EMBL" id="CAB4365006.1"/>
    </source>
</evidence>
<protein>
    <submittedName>
        <fullName evidence="4">Unannotated protein</fullName>
    </submittedName>
</protein>
<dbReference type="InterPro" id="IPR002347">
    <property type="entry name" value="SDR_fam"/>
</dbReference>